<comment type="caution">
    <text evidence="2">The sequence shown here is derived from an EMBL/GenBank/DDBJ whole genome shotgun (WGS) entry which is preliminary data.</text>
</comment>
<proteinExistence type="predicted"/>
<protein>
    <recommendedName>
        <fullName evidence="1">At1g61320/AtMIF1 LRR domain-containing protein</fullName>
    </recommendedName>
</protein>
<feature type="domain" description="At1g61320/AtMIF1 LRR" evidence="1">
    <location>
        <begin position="170"/>
        <end position="556"/>
    </location>
</feature>
<dbReference type="InterPro" id="IPR055357">
    <property type="entry name" value="LRR_At1g61320_AtMIF1"/>
</dbReference>
<dbReference type="AlphaFoldDB" id="A0AAD8S376"/>
<dbReference type="SUPFAM" id="SSF52047">
    <property type="entry name" value="RNI-like"/>
    <property type="match status" value="1"/>
</dbReference>
<dbReference type="SUPFAM" id="SSF81383">
    <property type="entry name" value="F-box domain"/>
    <property type="match status" value="1"/>
</dbReference>
<dbReference type="InterPro" id="IPR036047">
    <property type="entry name" value="F-box-like_dom_sf"/>
</dbReference>
<dbReference type="Proteomes" id="UP001231189">
    <property type="component" value="Unassembled WGS sequence"/>
</dbReference>
<reference evidence="2" key="1">
    <citation type="submission" date="2023-07" db="EMBL/GenBank/DDBJ databases">
        <title>A chromosome-level genome assembly of Lolium multiflorum.</title>
        <authorList>
            <person name="Chen Y."/>
            <person name="Copetti D."/>
            <person name="Kolliker R."/>
            <person name="Studer B."/>
        </authorList>
    </citation>
    <scope>NUCLEOTIDE SEQUENCE</scope>
    <source>
        <strain evidence="2">02402/16</strain>
        <tissue evidence="2">Leaf</tissue>
    </source>
</reference>
<organism evidence="2 3">
    <name type="scientific">Lolium multiflorum</name>
    <name type="common">Italian ryegrass</name>
    <name type="synonym">Lolium perenne subsp. multiflorum</name>
    <dbReference type="NCBI Taxonomy" id="4521"/>
    <lineage>
        <taxon>Eukaryota</taxon>
        <taxon>Viridiplantae</taxon>
        <taxon>Streptophyta</taxon>
        <taxon>Embryophyta</taxon>
        <taxon>Tracheophyta</taxon>
        <taxon>Spermatophyta</taxon>
        <taxon>Magnoliopsida</taxon>
        <taxon>Liliopsida</taxon>
        <taxon>Poales</taxon>
        <taxon>Poaceae</taxon>
        <taxon>BOP clade</taxon>
        <taxon>Pooideae</taxon>
        <taxon>Poodae</taxon>
        <taxon>Poeae</taxon>
        <taxon>Poeae Chloroplast Group 2 (Poeae type)</taxon>
        <taxon>Loliodinae</taxon>
        <taxon>Loliinae</taxon>
        <taxon>Lolium</taxon>
    </lineage>
</organism>
<sequence length="580" mass="64948">MVDLRDIIPLNFSSFSLLLSETTDDSSCVLHLFGQNWAILPSVVASLGLLSAVLCYDISMLQITMDPEILQLQYMALRTFLKDILSYIHSLVPLRDAARAACVSHRFRSSWRCFPNLTFNLETLGLNKYQHREDEGRAKNVVESALGLNKHQRREDEGRAKNVVDRVNHILQNHSGVGVRTLELNLRACRDVITADYVESWLKLAVKPGIMELGVYLPSDLAYNFSCSLFSDEATSSLESLFLLCCDFHPTSGTGCWRSLTSVCLSSVRITEEELGCFLASTFALKKLSLSGCNEMVILKIPSLLQHLSFLEVSHCRMVQIIESDAPKLSTFSYVGPPIKISFGDSSVVKNMYVSSSSDSGIVQFARTRLPSIASNLQTLTLSTYREAFSTPMVPDKFPHLKNLDIYLTGRDNFRGYDFFSLVSFLEASPALEYFNLFAGEHGNLRRDSILGDSSREMRRVPGFHHDSLKRLCITGFCSAKSMFELICQVLENTPSLQVLVLDTTLGFDSVFVPPGKCHIMGKEALDEANRAVEAFRMHVEGKVPSSVGFMVWEPCKRERRELNNRGHLITDAITQIGKN</sequence>
<gene>
    <name evidence="2" type="ORF">QYE76_062155</name>
</gene>
<dbReference type="InterPro" id="IPR053772">
    <property type="entry name" value="At1g61320/At1g61330-like"/>
</dbReference>
<dbReference type="InterPro" id="IPR032675">
    <property type="entry name" value="LRR_dom_sf"/>
</dbReference>
<evidence type="ECO:0000313" key="2">
    <source>
        <dbReference type="EMBL" id="KAK1644350.1"/>
    </source>
</evidence>
<accession>A0AAD8S376</accession>
<keyword evidence="3" id="KW-1185">Reference proteome</keyword>
<dbReference type="Pfam" id="PF23622">
    <property type="entry name" value="LRR_At1g61320_AtMIF1"/>
    <property type="match status" value="1"/>
</dbReference>
<dbReference type="PANTHER" id="PTHR34145:SF38">
    <property type="entry name" value="EXPRESSED PROTEIN"/>
    <property type="match status" value="1"/>
</dbReference>
<evidence type="ECO:0000313" key="3">
    <source>
        <dbReference type="Proteomes" id="UP001231189"/>
    </source>
</evidence>
<dbReference type="EMBL" id="JAUUTY010000004">
    <property type="protein sequence ID" value="KAK1644350.1"/>
    <property type="molecule type" value="Genomic_DNA"/>
</dbReference>
<dbReference type="PANTHER" id="PTHR34145">
    <property type="entry name" value="OS02G0105600 PROTEIN"/>
    <property type="match status" value="1"/>
</dbReference>
<name>A0AAD8S376_LOLMU</name>
<evidence type="ECO:0000259" key="1">
    <source>
        <dbReference type="Pfam" id="PF23622"/>
    </source>
</evidence>
<dbReference type="Gene3D" id="3.80.10.10">
    <property type="entry name" value="Ribonuclease Inhibitor"/>
    <property type="match status" value="1"/>
</dbReference>